<accession>A0A8H6TCR5</accession>
<comment type="caution">
    <text evidence="1">The sequence shown here is derived from an EMBL/GenBank/DDBJ whole genome shotgun (WGS) entry which is preliminary data.</text>
</comment>
<name>A0A8H6TCR5_MYCCL</name>
<keyword evidence="2" id="KW-1185">Reference proteome</keyword>
<organism evidence="1 2">
    <name type="scientific">Mycena chlorophos</name>
    <name type="common">Agaric fungus</name>
    <name type="synonym">Agaricus chlorophos</name>
    <dbReference type="NCBI Taxonomy" id="658473"/>
    <lineage>
        <taxon>Eukaryota</taxon>
        <taxon>Fungi</taxon>
        <taxon>Dikarya</taxon>
        <taxon>Basidiomycota</taxon>
        <taxon>Agaricomycotina</taxon>
        <taxon>Agaricomycetes</taxon>
        <taxon>Agaricomycetidae</taxon>
        <taxon>Agaricales</taxon>
        <taxon>Marasmiineae</taxon>
        <taxon>Mycenaceae</taxon>
        <taxon>Mycena</taxon>
    </lineage>
</organism>
<protein>
    <submittedName>
        <fullName evidence="1">Uncharacterized protein</fullName>
    </submittedName>
</protein>
<reference evidence="1" key="1">
    <citation type="submission" date="2020-05" db="EMBL/GenBank/DDBJ databases">
        <title>Mycena genomes resolve the evolution of fungal bioluminescence.</title>
        <authorList>
            <person name="Tsai I.J."/>
        </authorList>
    </citation>
    <scope>NUCLEOTIDE SEQUENCE</scope>
    <source>
        <strain evidence="1">110903Hualien_Pintung</strain>
    </source>
</reference>
<dbReference type="OrthoDB" id="2554293at2759"/>
<proteinExistence type="predicted"/>
<dbReference type="Proteomes" id="UP000613580">
    <property type="component" value="Unassembled WGS sequence"/>
</dbReference>
<dbReference type="EMBL" id="JACAZE010000006">
    <property type="protein sequence ID" value="KAF7313435.1"/>
    <property type="molecule type" value="Genomic_DNA"/>
</dbReference>
<dbReference type="AlphaFoldDB" id="A0A8H6TCR5"/>
<sequence length="936" mass="105845">MLWSTTARRVFRPTLTQSRVATTSAVLHAAAALPVEKAVDAVADAPNTLLTRPSKASFAAAQAIRMCVGNGGLSDGFFVLNSLRFAAYRHQNSTRPFKIPGLTESRGEFEAAALRFGPDVPTRLSAHTLLHSLVRNNLAQPAFELSKLMMQEGTKLRSRTLEAIMKTILASDATPEKLPKSIPFARRVIPVKTAADALFLHPSRMADARTRFALELLFLARRHRQRRTDNMFKAFMAASLLHGELVIFSLLFGWTCRDWQTGYSLASNLAVLHPDDDSSQIAVARLRLDHLRREAIFPSKESLDMALEIINAILARDRHTPTHDREVALQALANIAGLLERRQIPFPKLSALIRTLYKCPRIDDEVWIVGLGGCPERIKAYDYFHRVLSHLLDTFPTKRIRYQPTSVPFTALAQNRRYPMLPPLDVSSCNALVHYALRHRLAPESADKILRFMDKQGKKSSSPDLVTANILLRSGALLRRNDIVVDTLKSMGPTLTFTPDILVTTPTRTYQDKLEISTTAGLSGSPHSRFGFVRDAQEIGARLGRVQYGDVFVPELPSEADLYTLSSYIAYLSAIGKPREVTEILFTVLPELDSTLFPTNSERKQDRRFGRDALLACLCRAITLGPVFFGTVLDALSKSGQFALADRIWQLAKKAEWCSWNRNHVPHCKPWILGPQAYTTMIRCYGKLARRREPWELKLHPSKRVNLRTSRQSAFAYFIYECQKLPSSLPDIPVLMLLRRVMTHAAFGVFQQFMTIRETYKQLPKRLRWLDERELPAPDARFFNAALDVFRPRAATNGARPWLQALSEARQAWFDLHAPPPNEDWNEPLEAVARAMLDAGFKLPLSVQSVSVGRRLHSSDHVTPRMSAKTAPFAFAPRKEILQPLHLATPRHKALPTSPAYDHYRQLRVQRWLRRQQRRAPARWQTWTRSRTAAAA</sequence>
<gene>
    <name evidence="1" type="ORF">HMN09_00499400</name>
</gene>
<evidence type="ECO:0000313" key="1">
    <source>
        <dbReference type="EMBL" id="KAF7313435.1"/>
    </source>
</evidence>
<evidence type="ECO:0000313" key="2">
    <source>
        <dbReference type="Proteomes" id="UP000613580"/>
    </source>
</evidence>